<proteinExistence type="predicted"/>
<evidence type="ECO:0000313" key="3">
    <source>
        <dbReference type="Proteomes" id="UP000269669"/>
    </source>
</evidence>
<dbReference type="AlphaFoldDB" id="A0A3R9NXE3"/>
<dbReference type="Proteomes" id="UP000269669">
    <property type="component" value="Unassembled WGS sequence"/>
</dbReference>
<reference evidence="2 3" key="1">
    <citation type="submission" date="2018-12" db="EMBL/GenBank/DDBJ databases">
        <title>Sequencing of bacterial isolates from soil warming experiment in Harvard Forest, Massachusetts, USA.</title>
        <authorList>
            <person name="Deangelis K."/>
        </authorList>
    </citation>
    <scope>NUCLEOTIDE SEQUENCE [LARGE SCALE GENOMIC DNA]</scope>
    <source>
        <strain evidence="2 3">EB153</strain>
    </source>
</reference>
<gene>
    <name evidence="2" type="ORF">EDE15_1428</name>
</gene>
<protein>
    <submittedName>
        <fullName evidence="2">Uncharacterized protein</fullName>
    </submittedName>
</protein>
<dbReference type="EMBL" id="RSDW01000001">
    <property type="protein sequence ID" value="RSL15922.1"/>
    <property type="molecule type" value="Genomic_DNA"/>
</dbReference>
<evidence type="ECO:0000313" key="2">
    <source>
        <dbReference type="EMBL" id="RSL15922.1"/>
    </source>
</evidence>
<comment type="caution">
    <text evidence="2">The sequence shown here is derived from an EMBL/GenBank/DDBJ whole genome shotgun (WGS) entry which is preliminary data.</text>
</comment>
<sequence>MTFTALAVLVLLLVVLVAVTLGKTKWGKSEGDEVEKRGEPRDKGRVSGGDD</sequence>
<keyword evidence="3" id="KW-1185">Reference proteome</keyword>
<accession>A0A3R9NXE3</accession>
<organism evidence="2 3">
    <name type="scientific">Edaphobacter aggregans</name>
    <dbReference type="NCBI Taxonomy" id="570835"/>
    <lineage>
        <taxon>Bacteria</taxon>
        <taxon>Pseudomonadati</taxon>
        <taxon>Acidobacteriota</taxon>
        <taxon>Terriglobia</taxon>
        <taxon>Terriglobales</taxon>
        <taxon>Acidobacteriaceae</taxon>
        <taxon>Edaphobacter</taxon>
    </lineage>
</organism>
<feature type="compositionally biased region" description="Basic and acidic residues" evidence="1">
    <location>
        <begin position="28"/>
        <end position="45"/>
    </location>
</feature>
<name>A0A3R9NXE3_9BACT</name>
<feature type="region of interest" description="Disordered" evidence="1">
    <location>
        <begin position="28"/>
        <end position="51"/>
    </location>
</feature>
<evidence type="ECO:0000256" key="1">
    <source>
        <dbReference type="SAM" id="MobiDB-lite"/>
    </source>
</evidence>
<dbReference type="RefSeq" id="WP_185827039.1">
    <property type="nucleotide sequence ID" value="NZ_RSDW01000001.1"/>
</dbReference>